<dbReference type="SUPFAM" id="SSF52172">
    <property type="entry name" value="CheY-like"/>
    <property type="match status" value="1"/>
</dbReference>
<dbReference type="Pfam" id="PF00072">
    <property type="entry name" value="Response_reg"/>
    <property type="match status" value="1"/>
</dbReference>
<sequence>MGEAVDLACERGFPPSCRQEPSPKRWRSSFGNILLSGILDLSLGEENTDNDGIALLRLFSEADPDFHGIILSGSVDRPKALEAVRLGAYDLLDKSIEPEELKKIIVRESL</sequence>
<dbReference type="GO" id="GO:0000160">
    <property type="term" value="P:phosphorelay signal transduction system"/>
    <property type="evidence" value="ECO:0007669"/>
    <property type="project" value="InterPro"/>
</dbReference>
<evidence type="ECO:0000313" key="3">
    <source>
        <dbReference type="EMBL" id="AAO38401.1"/>
    </source>
</evidence>
<dbReference type="Gene3D" id="3.40.50.2300">
    <property type="match status" value="1"/>
</dbReference>
<feature type="domain" description="Response regulatory" evidence="2">
    <location>
        <begin position="1"/>
        <end position="109"/>
    </location>
</feature>
<protein>
    <submittedName>
        <fullName evidence="3">Lfe194p1</fullName>
    </submittedName>
</protein>
<feature type="modified residue" description="4-aspartylphosphate" evidence="1">
    <location>
        <position position="40"/>
    </location>
</feature>
<dbReference type="InterPro" id="IPR001789">
    <property type="entry name" value="Sig_transdc_resp-reg_receiver"/>
</dbReference>
<dbReference type="AlphaFoldDB" id="Q7X1A0"/>
<dbReference type="InterPro" id="IPR011006">
    <property type="entry name" value="CheY-like_superfamily"/>
</dbReference>
<evidence type="ECO:0000256" key="1">
    <source>
        <dbReference type="PROSITE-ProRule" id="PRU00169"/>
    </source>
</evidence>
<proteinExistence type="predicted"/>
<dbReference type="EMBL" id="AY204437">
    <property type="protein sequence ID" value="AAO38401.1"/>
    <property type="molecule type" value="Genomic_DNA"/>
</dbReference>
<dbReference type="PROSITE" id="PS50110">
    <property type="entry name" value="RESPONSE_REGULATORY"/>
    <property type="match status" value="1"/>
</dbReference>
<keyword evidence="1" id="KW-0597">Phosphoprotein</keyword>
<name>Q7X1A0_9BACT</name>
<organism evidence="3">
    <name type="scientific">Leptospirillum ferrooxidans</name>
    <dbReference type="NCBI Taxonomy" id="180"/>
    <lineage>
        <taxon>Bacteria</taxon>
        <taxon>Pseudomonadati</taxon>
        <taxon>Nitrospirota</taxon>
        <taxon>Nitrospiria</taxon>
        <taxon>Nitrospirales</taxon>
        <taxon>Nitrospiraceae</taxon>
        <taxon>Leptospirillum</taxon>
    </lineage>
</organism>
<feature type="non-terminal residue" evidence="3">
    <location>
        <position position="110"/>
    </location>
</feature>
<accession>Q7X1A0</accession>
<reference evidence="3" key="1">
    <citation type="journal article" date="2003" name="Proc. Natl. Acad. Sci. U.S.A.">
        <title>Gene function analysis in environmental isolates: the nif regulon of the strict iron oxidizing bacterium Leptospirillum ferrooxidans.</title>
        <authorList>
            <person name="Parro V."/>
            <person name="Moreno-Paz M."/>
        </authorList>
    </citation>
    <scope>NUCLEOTIDE SEQUENCE</scope>
</reference>
<evidence type="ECO:0000259" key="2">
    <source>
        <dbReference type="PROSITE" id="PS50110"/>
    </source>
</evidence>